<dbReference type="AlphaFoldDB" id="A0A7I8WBJ7"/>
<evidence type="ECO:0000256" key="2">
    <source>
        <dbReference type="ARBA" id="ARBA00006824"/>
    </source>
</evidence>
<evidence type="ECO:0000256" key="7">
    <source>
        <dbReference type="RuleBase" id="RU363053"/>
    </source>
</evidence>
<evidence type="ECO:0000313" key="8">
    <source>
        <dbReference type="EMBL" id="CAD5125525.1"/>
    </source>
</evidence>
<keyword evidence="4 7" id="KW-1133">Transmembrane helix</keyword>
<dbReference type="GO" id="GO:0016020">
    <property type="term" value="C:membrane"/>
    <property type="evidence" value="ECO:0007669"/>
    <property type="project" value="UniProtKB-SubCell"/>
</dbReference>
<keyword evidence="3 7" id="KW-0812">Transmembrane</keyword>
<dbReference type="Proteomes" id="UP000549394">
    <property type="component" value="Unassembled WGS sequence"/>
</dbReference>
<evidence type="ECO:0000256" key="4">
    <source>
        <dbReference type="ARBA" id="ARBA00022989"/>
    </source>
</evidence>
<evidence type="ECO:0000256" key="6">
    <source>
        <dbReference type="ARBA" id="ARBA00049743"/>
    </source>
</evidence>
<feature type="transmembrane region" description="Helical" evidence="7">
    <location>
        <begin position="168"/>
        <end position="186"/>
    </location>
</feature>
<protein>
    <recommendedName>
        <fullName evidence="6">Mitochondrial inner membrane protein Mpv17</fullName>
    </recommendedName>
</protein>
<comment type="similarity">
    <text evidence="2 7">Belongs to the peroxisomal membrane protein PXMP2/4 family.</text>
</comment>
<dbReference type="OrthoDB" id="430207at2759"/>
<evidence type="ECO:0000256" key="3">
    <source>
        <dbReference type="ARBA" id="ARBA00022692"/>
    </source>
</evidence>
<proteinExistence type="inferred from homology"/>
<organism evidence="8 9">
    <name type="scientific">Dimorphilus gyrociliatus</name>
    <dbReference type="NCBI Taxonomy" id="2664684"/>
    <lineage>
        <taxon>Eukaryota</taxon>
        <taxon>Metazoa</taxon>
        <taxon>Spiralia</taxon>
        <taxon>Lophotrochozoa</taxon>
        <taxon>Annelida</taxon>
        <taxon>Polychaeta</taxon>
        <taxon>Polychaeta incertae sedis</taxon>
        <taxon>Dinophilidae</taxon>
        <taxon>Dimorphilus</taxon>
    </lineage>
</organism>
<dbReference type="EMBL" id="CAJFCJ010000027">
    <property type="protein sequence ID" value="CAD5125525.1"/>
    <property type="molecule type" value="Genomic_DNA"/>
</dbReference>
<reference evidence="8 9" key="1">
    <citation type="submission" date="2020-08" db="EMBL/GenBank/DDBJ databases">
        <authorList>
            <person name="Hejnol A."/>
        </authorList>
    </citation>
    <scope>NUCLEOTIDE SEQUENCE [LARGE SCALE GENOMIC DNA]</scope>
</reference>
<name>A0A7I8WBJ7_9ANNE</name>
<dbReference type="PANTHER" id="PTHR11266:SF17">
    <property type="entry name" value="PROTEIN MPV17"/>
    <property type="match status" value="1"/>
</dbReference>
<dbReference type="GO" id="GO:1901858">
    <property type="term" value="P:regulation of mitochondrial DNA metabolic process"/>
    <property type="evidence" value="ECO:0007669"/>
    <property type="project" value="TreeGrafter"/>
</dbReference>
<sequence length="189" mass="21915">MLLRAFERFFPLTGRRIVISYEKTSGCTKTALNTCVLMSAGDLIAQIFIEKKSFKDYDAQRTIRFGFVGLFIAGPSMHYWYRWLDKVIITPKKCLKAATKKTLLDQLVFLPVYLGGYIGVMGALRNEKFKEINEKITRDFSPLLINSYQIWPVVQILNFHYVPLKYRIFLINIVGLAWNTYIGYCAETK</sequence>
<evidence type="ECO:0000256" key="5">
    <source>
        <dbReference type="ARBA" id="ARBA00023136"/>
    </source>
</evidence>
<comment type="caution">
    <text evidence="8">The sequence shown here is derived from an EMBL/GenBank/DDBJ whole genome shotgun (WGS) entry which is preliminary data.</text>
</comment>
<comment type="subcellular location">
    <subcellularLocation>
        <location evidence="1">Membrane</location>
        <topology evidence="1">Multi-pass membrane protein</topology>
    </subcellularLocation>
</comment>
<evidence type="ECO:0000313" key="9">
    <source>
        <dbReference type="Proteomes" id="UP000549394"/>
    </source>
</evidence>
<keyword evidence="5 7" id="KW-0472">Membrane</keyword>
<evidence type="ECO:0000256" key="1">
    <source>
        <dbReference type="ARBA" id="ARBA00004141"/>
    </source>
</evidence>
<dbReference type="InterPro" id="IPR007248">
    <property type="entry name" value="Mpv17_PMP22"/>
</dbReference>
<dbReference type="GO" id="GO:0005739">
    <property type="term" value="C:mitochondrion"/>
    <property type="evidence" value="ECO:0007669"/>
    <property type="project" value="TreeGrafter"/>
</dbReference>
<keyword evidence="9" id="KW-1185">Reference proteome</keyword>
<feature type="transmembrane region" description="Helical" evidence="7">
    <location>
        <begin position="107"/>
        <end position="124"/>
    </location>
</feature>
<gene>
    <name evidence="8" type="ORF">DGYR_LOCUS12887</name>
</gene>
<dbReference type="PANTHER" id="PTHR11266">
    <property type="entry name" value="PEROXISOMAL MEMBRANE PROTEIN 2, PXMP2 MPV17"/>
    <property type="match status" value="1"/>
</dbReference>
<feature type="transmembrane region" description="Helical" evidence="7">
    <location>
        <begin position="62"/>
        <end position="81"/>
    </location>
</feature>
<accession>A0A7I8WBJ7</accession>
<dbReference type="GO" id="GO:0015267">
    <property type="term" value="F:channel activity"/>
    <property type="evidence" value="ECO:0007669"/>
    <property type="project" value="TreeGrafter"/>
</dbReference>
<dbReference type="Pfam" id="PF04117">
    <property type="entry name" value="Mpv17_PMP22"/>
    <property type="match status" value="1"/>
</dbReference>